<name>A0AAN7BFM6_9PEZI</name>
<keyword evidence="3" id="KW-0732">Signal</keyword>
<dbReference type="PANTHER" id="PTHR36089:SF1">
    <property type="entry name" value="CHITIN SYNTHASE 3 COMPLEX PROTEIN CSI2-RELATED"/>
    <property type="match status" value="1"/>
</dbReference>
<dbReference type="PANTHER" id="PTHR36089">
    <property type="entry name" value="CHITIN SYNTHASE 3 COMPLEX PROTEIN CSI2-RELATED"/>
    <property type="match status" value="1"/>
</dbReference>
<keyword evidence="2" id="KW-1133">Transmembrane helix</keyword>
<gene>
    <name evidence="4" type="ORF">QBC37DRAFT_109128</name>
</gene>
<comment type="caution">
    <text evidence="4">The sequence shown here is derived from an EMBL/GenBank/DDBJ whole genome shotgun (WGS) entry which is preliminary data.</text>
</comment>
<keyword evidence="2" id="KW-0812">Transmembrane</keyword>
<feature type="compositionally biased region" description="Polar residues" evidence="1">
    <location>
        <begin position="309"/>
        <end position="325"/>
    </location>
</feature>
<dbReference type="EMBL" id="MU858047">
    <property type="protein sequence ID" value="KAK4219610.1"/>
    <property type="molecule type" value="Genomic_DNA"/>
</dbReference>
<dbReference type="Proteomes" id="UP001301769">
    <property type="component" value="Unassembled WGS sequence"/>
</dbReference>
<dbReference type="GO" id="GO:0000324">
    <property type="term" value="C:fungal-type vacuole"/>
    <property type="evidence" value="ECO:0007669"/>
    <property type="project" value="TreeGrafter"/>
</dbReference>
<feature type="region of interest" description="Disordered" evidence="1">
    <location>
        <begin position="28"/>
        <end position="113"/>
    </location>
</feature>
<evidence type="ECO:0000256" key="1">
    <source>
        <dbReference type="SAM" id="MobiDB-lite"/>
    </source>
</evidence>
<reference evidence="4" key="2">
    <citation type="submission" date="2023-05" db="EMBL/GenBank/DDBJ databases">
        <authorList>
            <consortium name="Lawrence Berkeley National Laboratory"/>
            <person name="Steindorff A."/>
            <person name="Hensen N."/>
            <person name="Bonometti L."/>
            <person name="Westerberg I."/>
            <person name="Brannstrom I.O."/>
            <person name="Guillou S."/>
            <person name="Cros-Aarteil S."/>
            <person name="Calhoun S."/>
            <person name="Haridas S."/>
            <person name="Kuo A."/>
            <person name="Mondo S."/>
            <person name="Pangilinan J."/>
            <person name="Riley R."/>
            <person name="Labutti K."/>
            <person name="Andreopoulos B."/>
            <person name="Lipzen A."/>
            <person name="Chen C."/>
            <person name="Yanf M."/>
            <person name="Daum C."/>
            <person name="Ng V."/>
            <person name="Clum A."/>
            <person name="Ohm R."/>
            <person name="Martin F."/>
            <person name="Silar P."/>
            <person name="Natvig D."/>
            <person name="Lalanne C."/>
            <person name="Gautier V."/>
            <person name="Ament-Velasquez S.L."/>
            <person name="Kruys A."/>
            <person name="Hutchinson M.I."/>
            <person name="Powell A.J."/>
            <person name="Barry K."/>
            <person name="Miller A.N."/>
            <person name="Grigoriev I.V."/>
            <person name="Debuchy R."/>
            <person name="Gladieux P."/>
            <person name="Thoren M.H."/>
            <person name="Johannesson H."/>
        </authorList>
    </citation>
    <scope>NUCLEOTIDE SEQUENCE</scope>
    <source>
        <strain evidence="4">PSN293</strain>
    </source>
</reference>
<feature type="compositionally biased region" description="Polar residues" evidence="1">
    <location>
        <begin position="229"/>
        <end position="240"/>
    </location>
</feature>
<reference evidence="4" key="1">
    <citation type="journal article" date="2023" name="Mol. Phylogenet. Evol.">
        <title>Genome-scale phylogeny and comparative genomics of the fungal order Sordariales.</title>
        <authorList>
            <person name="Hensen N."/>
            <person name="Bonometti L."/>
            <person name="Westerberg I."/>
            <person name="Brannstrom I.O."/>
            <person name="Guillou S."/>
            <person name="Cros-Aarteil S."/>
            <person name="Calhoun S."/>
            <person name="Haridas S."/>
            <person name="Kuo A."/>
            <person name="Mondo S."/>
            <person name="Pangilinan J."/>
            <person name="Riley R."/>
            <person name="LaButti K."/>
            <person name="Andreopoulos B."/>
            <person name="Lipzen A."/>
            <person name="Chen C."/>
            <person name="Yan M."/>
            <person name="Daum C."/>
            <person name="Ng V."/>
            <person name="Clum A."/>
            <person name="Steindorff A."/>
            <person name="Ohm R.A."/>
            <person name="Martin F."/>
            <person name="Silar P."/>
            <person name="Natvig D.O."/>
            <person name="Lalanne C."/>
            <person name="Gautier V."/>
            <person name="Ament-Velasquez S.L."/>
            <person name="Kruys A."/>
            <person name="Hutchinson M.I."/>
            <person name="Powell A.J."/>
            <person name="Barry K."/>
            <person name="Miller A.N."/>
            <person name="Grigoriev I.V."/>
            <person name="Debuchy R."/>
            <person name="Gladieux P."/>
            <person name="Hiltunen Thoren M."/>
            <person name="Johannesson H."/>
        </authorList>
    </citation>
    <scope>NUCLEOTIDE SEQUENCE</scope>
    <source>
        <strain evidence="4">PSN293</strain>
    </source>
</reference>
<feature type="region of interest" description="Disordered" evidence="1">
    <location>
        <begin position="294"/>
        <end position="377"/>
    </location>
</feature>
<accession>A0AAN7BFM6</accession>
<evidence type="ECO:0000313" key="4">
    <source>
        <dbReference type="EMBL" id="KAK4219610.1"/>
    </source>
</evidence>
<feature type="transmembrane region" description="Helical" evidence="2">
    <location>
        <begin position="138"/>
        <end position="164"/>
    </location>
</feature>
<feature type="chain" id="PRO_5042895283" evidence="3">
    <location>
        <begin position="30"/>
        <end position="377"/>
    </location>
</feature>
<keyword evidence="2" id="KW-0472">Membrane</keyword>
<proteinExistence type="predicted"/>
<evidence type="ECO:0000256" key="2">
    <source>
        <dbReference type="SAM" id="Phobius"/>
    </source>
</evidence>
<protein>
    <submittedName>
        <fullName evidence="4">Uncharacterized protein</fullName>
    </submittedName>
</protein>
<feature type="compositionally biased region" description="Low complexity" evidence="1">
    <location>
        <begin position="42"/>
        <end position="64"/>
    </location>
</feature>
<keyword evidence="5" id="KW-1185">Reference proteome</keyword>
<dbReference type="AlphaFoldDB" id="A0AAN7BFM6"/>
<sequence>MRSSRLSLKRSLLLSAFFAAAIFSTTGFAQNDDESTPPAPARPSSTPTARTSTTRTTPQSQPTRESTTDTEKPPAIGQTTTTSAATPTTPADTDSELPPALTRTYYGGLPPPTYPPAGIPPTYNAPFMNHSTLPDGTVFIVVGAILGTFALAIMIWRGIVACLLHRSVERAAMAQHVDASKSPASFPAPPAPFYKFTDRDSSPSLASGGLGAAGAGARNNRKSHRGPTPSATPSQTNLFFSPTAAPGTNALGNRDSRFLPSGFYASASPAGPLGGSLGHGNSISLSNLRPVSMGFSGVPSHSPPDSPNVRAQSRNLSSTSLNMNRPPSGRAPSAFLEDLLDDPAYEGQFPTGQPGQTPPPAFGPNQGYGQGGHPRFI</sequence>
<feature type="signal peptide" evidence="3">
    <location>
        <begin position="1"/>
        <end position="29"/>
    </location>
</feature>
<evidence type="ECO:0000313" key="5">
    <source>
        <dbReference type="Proteomes" id="UP001301769"/>
    </source>
</evidence>
<feature type="compositionally biased region" description="Low complexity" evidence="1">
    <location>
        <begin position="79"/>
        <end position="92"/>
    </location>
</feature>
<feature type="region of interest" description="Disordered" evidence="1">
    <location>
        <begin position="202"/>
        <end position="253"/>
    </location>
</feature>
<feature type="compositionally biased region" description="Gly residues" evidence="1">
    <location>
        <begin position="366"/>
        <end position="377"/>
    </location>
</feature>
<organism evidence="4 5">
    <name type="scientific">Rhypophila decipiens</name>
    <dbReference type="NCBI Taxonomy" id="261697"/>
    <lineage>
        <taxon>Eukaryota</taxon>
        <taxon>Fungi</taxon>
        <taxon>Dikarya</taxon>
        <taxon>Ascomycota</taxon>
        <taxon>Pezizomycotina</taxon>
        <taxon>Sordariomycetes</taxon>
        <taxon>Sordariomycetidae</taxon>
        <taxon>Sordariales</taxon>
        <taxon>Naviculisporaceae</taxon>
        <taxon>Rhypophila</taxon>
    </lineage>
</organism>
<evidence type="ECO:0000256" key="3">
    <source>
        <dbReference type="SAM" id="SignalP"/>
    </source>
</evidence>
<dbReference type="InterPro" id="IPR051009">
    <property type="entry name" value="PRM"/>
</dbReference>